<sequence>KELYDAIDFDEKKQIADAVDMPKEAIKLQVDMSLQEGSFTLKRDPHGKATEMLQLVFQGFDTKFLQRTDSMLAEVSLETMKLFDGTTEGNLFPQMLNIKNSIPDDKRIEEVKDDDAAGGDEEDEPPLDPFFALTFENNPLDGHADTDLTVKLKAMEFVYNPKFVVEVANFFKPPERHMESIGALMESASATVEGLRQQTRAGLEYALQEHKTIDAKLDLQAPLIIIPDSVTKKESLCMILDAGYISVRSELIDKDTLNEVQSKQKQQYTDEDYKRLEQLMYDKFLVKLQSTQLLLGPSIEETKKQLDENNTSRHLHVVDRINIDFTVETCIVPKAPGLTKFRIGGHLPVLHASISDSKYKSLMKLIDVAIPKFGTDEDDTKRPAQAVQKQAQRPRQKSIVDTDVIGRPRSKSFQFSAQEHELVMEEETDNEDEEFKDAKQTTKEPTKDINQRNFEFKFKVDKLQGSLYRSDPDGKKQDQLLVDLIAESFDLLFYQRQFDMVAEVSLRTLAVEDHVEENPSPEFKNLISSEDHETNEQQNLFSLKFIKVNPEHPEFMSTYEGIATNLDVSVSTINLLVTRKTLLTLLDFVMVTFTNPGEPQANQSPTIESTEAEESSAQPTGDKIRIKAQLKRIAIILNNDGIRLATLSLTSAEVGIFLMGKTMRVGARLGNLSLLDDVNQGVSEKSSLRQLVSIQGDELADFRYETFDSTSEAYPGYDTSIYLRSGSLKVNFVTEPFRKIMEFGVKFGKMQAIMNAARQAAANQANNIQERASKMHFDIRIKTPIVAFPRMVITDSPERDVLTAYLGELYASNEFLPLDDSKDSDTANKLTAGVHNTRLTSTFNYPNDQVEELDLIDKVDLDFRITSAEHKPGYKRPDTEIEGSMSNVNLRITEAQLKFILELSRSIPEAFATDPDDEIEEHVKEELPATTVEDAKAISGDSDNKEEEQPQSPTHLGPEIGSDDDTWTKLDLVFKVGTIGLELISSKPTKPVGDLAASSLSKFSLNETHVKLRMVSDGSLESELLVQSFTITDTRTHEKNKFRKIMSLINTDVKQQFMASVSISGGKERNLIALLTIDSPRIILALDYLFAVQHFVNAGLTPDEPLIILDEDESSAGEEDVASMSTSTDVAGAQQPETKSTEDASAMSVSFRVNIVDAQIILIANPAITNSEAIVLGSKQILVSQQHVTAVQVDKLGMFLCRMDKFDT</sequence>
<feature type="region of interest" description="Disordered" evidence="3">
    <location>
        <begin position="1118"/>
        <end position="1143"/>
    </location>
</feature>
<dbReference type="Pfam" id="PF12624">
    <property type="entry name" value="VPS13_N"/>
    <property type="match status" value="1"/>
</dbReference>
<dbReference type="InterPro" id="IPR026854">
    <property type="entry name" value="VPS13_N"/>
</dbReference>
<protein>
    <submittedName>
        <fullName evidence="6">Vacuolar protein sorting-associated protein 13</fullName>
    </submittedName>
</protein>
<reference evidence="6" key="2">
    <citation type="submission" date="2021-08" db="EMBL/GenBank/DDBJ databases">
        <authorList>
            <person name="Gostincar C."/>
            <person name="Sun X."/>
            <person name="Song Z."/>
            <person name="Gunde-Cimerman N."/>
        </authorList>
    </citation>
    <scope>NUCLEOTIDE SEQUENCE</scope>
    <source>
        <strain evidence="6">EXF-9911</strain>
    </source>
</reference>
<gene>
    <name evidence="6" type="ORF">KCU76_g19697</name>
</gene>
<evidence type="ECO:0000256" key="2">
    <source>
        <dbReference type="ARBA" id="ARBA00022448"/>
    </source>
</evidence>
<reference evidence="6" key="1">
    <citation type="journal article" date="2021" name="J Fungi (Basel)">
        <title>Virulence traits and population genomics of the black yeast Aureobasidium melanogenum.</title>
        <authorList>
            <person name="Cernosa A."/>
            <person name="Sun X."/>
            <person name="Gostincar C."/>
            <person name="Fang C."/>
            <person name="Gunde-Cimerman N."/>
            <person name="Song Z."/>
        </authorList>
    </citation>
    <scope>NUCLEOTIDE SEQUENCE</scope>
    <source>
        <strain evidence="6">EXF-9911</strain>
    </source>
</reference>
<feature type="non-terminal residue" evidence="6">
    <location>
        <position position="1208"/>
    </location>
</feature>
<feature type="domain" description="Chorein N-terminal" evidence="4">
    <location>
        <begin position="1"/>
        <end position="398"/>
    </location>
</feature>
<evidence type="ECO:0000256" key="3">
    <source>
        <dbReference type="SAM" id="MobiDB-lite"/>
    </source>
</evidence>
<feature type="domain" description="VPS13-like middle region" evidence="5">
    <location>
        <begin position="643"/>
        <end position="1203"/>
    </location>
</feature>
<dbReference type="GO" id="GO:0045324">
    <property type="term" value="P:late endosome to vacuole transport"/>
    <property type="evidence" value="ECO:0007669"/>
    <property type="project" value="TreeGrafter"/>
</dbReference>
<feature type="non-terminal residue" evidence="6">
    <location>
        <position position="1"/>
    </location>
</feature>
<feature type="region of interest" description="Disordered" evidence="3">
    <location>
        <begin position="106"/>
        <end position="125"/>
    </location>
</feature>
<name>A0A9P8IX79_AURME</name>
<dbReference type="GO" id="GO:0006623">
    <property type="term" value="P:protein targeting to vacuole"/>
    <property type="evidence" value="ECO:0007669"/>
    <property type="project" value="TreeGrafter"/>
</dbReference>
<organism evidence="6 7">
    <name type="scientific">Aureobasidium melanogenum</name>
    <name type="common">Aureobasidium pullulans var. melanogenum</name>
    <dbReference type="NCBI Taxonomy" id="46634"/>
    <lineage>
        <taxon>Eukaryota</taxon>
        <taxon>Fungi</taxon>
        <taxon>Dikarya</taxon>
        <taxon>Ascomycota</taxon>
        <taxon>Pezizomycotina</taxon>
        <taxon>Dothideomycetes</taxon>
        <taxon>Dothideomycetidae</taxon>
        <taxon>Dothideales</taxon>
        <taxon>Saccotheciaceae</taxon>
        <taxon>Aureobasidium</taxon>
    </lineage>
</organism>
<feature type="region of interest" description="Disordered" evidence="3">
    <location>
        <begin position="376"/>
        <end position="397"/>
    </location>
</feature>
<dbReference type="GO" id="GO:0007005">
    <property type="term" value="P:mitochondrion organization"/>
    <property type="evidence" value="ECO:0007669"/>
    <property type="project" value="TreeGrafter"/>
</dbReference>
<evidence type="ECO:0000313" key="6">
    <source>
        <dbReference type="EMBL" id="KAG9659707.1"/>
    </source>
</evidence>
<feature type="region of interest" description="Disordered" evidence="3">
    <location>
        <begin position="924"/>
        <end position="963"/>
    </location>
</feature>
<evidence type="ECO:0000313" key="7">
    <source>
        <dbReference type="Proteomes" id="UP000779574"/>
    </source>
</evidence>
<feature type="compositionally biased region" description="Basic and acidic residues" evidence="3">
    <location>
        <begin position="436"/>
        <end position="445"/>
    </location>
</feature>
<feature type="region of interest" description="Disordered" evidence="3">
    <location>
        <begin position="421"/>
        <end position="445"/>
    </location>
</feature>
<dbReference type="Proteomes" id="UP000779574">
    <property type="component" value="Unassembled WGS sequence"/>
</dbReference>
<feature type="compositionally biased region" description="Acidic residues" evidence="3">
    <location>
        <begin position="111"/>
        <end position="125"/>
    </location>
</feature>
<proteinExistence type="inferred from homology"/>
<accession>A0A9P8IX79</accession>
<dbReference type="AlphaFoldDB" id="A0A9P8IX79"/>
<evidence type="ECO:0000259" key="4">
    <source>
        <dbReference type="Pfam" id="PF12624"/>
    </source>
</evidence>
<dbReference type="EMBL" id="JAHFXF010002118">
    <property type="protein sequence ID" value="KAG9659707.1"/>
    <property type="molecule type" value="Genomic_DNA"/>
</dbReference>
<dbReference type="InterPro" id="IPR056747">
    <property type="entry name" value="VPS13-like_M"/>
</dbReference>
<evidence type="ECO:0000256" key="1">
    <source>
        <dbReference type="ARBA" id="ARBA00006545"/>
    </source>
</evidence>
<dbReference type="PANTHER" id="PTHR16166:SF93">
    <property type="entry name" value="INTERMEMBRANE LIPID TRANSFER PROTEIN VPS13"/>
    <property type="match status" value="1"/>
</dbReference>
<comment type="caution">
    <text evidence="6">The sequence shown here is derived from an EMBL/GenBank/DDBJ whole genome shotgun (WGS) entry which is preliminary data.</text>
</comment>
<dbReference type="Pfam" id="PF25033">
    <property type="entry name" value="VPS13_M"/>
    <property type="match status" value="1"/>
</dbReference>
<feature type="region of interest" description="Disordered" evidence="3">
    <location>
        <begin position="597"/>
        <end position="621"/>
    </location>
</feature>
<comment type="similarity">
    <text evidence="1">Belongs to the VPS13 family.</text>
</comment>
<dbReference type="GO" id="GO:0045053">
    <property type="term" value="P:protein retention in Golgi apparatus"/>
    <property type="evidence" value="ECO:0007669"/>
    <property type="project" value="TreeGrafter"/>
</dbReference>
<dbReference type="PANTHER" id="PTHR16166">
    <property type="entry name" value="VACUOLAR PROTEIN SORTING-ASSOCIATED PROTEIN VPS13"/>
    <property type="match status" value="1"/>
</dbReference>
<keyword evidence="2" id="KW-0813">Transport</keyword>
<dbReference type="InterPro" id="IPR026847">
    <property type="entry name" value="VPS13"/>
</dbReference>
<evidence type="ECO:0000259" key="5">
    <source>
        <dbReference type="Pfam" id="PF25033"/>
    </source>
</evidence>
<feature type="compositionally biased region" description="Acidic residues" evidence="3">
    <location>
        <begin position="424"/>
        <end position="435"/>
    </location>
</feature>